<reference evidence="1 2" key="1">
    <citation type="submission" date="2017-09" db="EMBL/GenBank/DDBJ databases">
        <title>Sphingomonas spermidinifaciens 9NM-10, whole genome shotgun sequence.</title>
        <authorList>
            <person name="Feng G."/>
            <person name="Zhu H."/>
        </authorList>
    </citation>
    <scope>NUCLEOTIDE SEQUENCE [LARGE SCALE GENOMIC DNA]</scope>
    <source>
        <strain evidence="1 2">9NM-10</strain>
    </source>
</reference>
<name>A0A2A4B4T1_9SPHN</name>
<dbReference type="EMBL" id="NWMW01000002">
    <property type="protein sequence ID" value="PCD02666.1"/>
    <property type="molecule type" value="Genomic_DNA"/>
</dbReference>
<gene>
    <name evidence="1" type="ORF">COC42_14850</name>
</gene>
<protein>
    <submittedName>
        <fullName evidence="1">Uncharacterized protein</fullName>
    </submittedName>
</protein>
<evidence type="ECO:0000313" key="2">
    <source>
        <dbReference type="Proteomes" id="UP000218366"/>
    </source>
</evidence>
<proteinExistence type="predicted"/>
<sequence>MTPIFAALGLEFAADRLEAWEHAQPASGWITARIPPLIEAAASNGLRYEGWSWEPSGRQPVCATTFEIINNRTD</sequence>
<accession>A0A2A4B4T1</accession>
<evidence type="ECO:0000313" key="1">
    <source>
        <dbReference type="EMBL" id="PCD02666.1"/>
    </source>
</evidence>
<keyword evidence="2" id="KW-1185">Reference proteome</keyword>
<comment type="caution">
    <text evidence="1">The sequence shown here is derived from an EMBL/GenBank/DDBJ whole genome shotgun (WGS) entry which is preliminary data.</text>
</comment>
<dbReference type="Proteomes" id="UP000218366">
    <property type="component" value="Unassembled WGS sequence"/>
</dbReference>
<dbReference type="AlphaFoldDB" id="A0A2A4B4T1"/>
<organism evidence="1 2">
    <name type="scientific">Sphingomonas spermidinifaciens</name>
    <dbReference type="NCBI Taxonomy" id="1141889"/>
    <lineage>
        <taxon>Bacteria</taxon>
        <taxon>Pseudomonadati</taxon>
        <taxon>Pseudomonadota</taxon>
        <taxon>Alphaproteobacteria</taxon>
        <taxon>Sphingomonadales</taxon>
        <taxon>Sphingomonadaceae</taxon>
        <taxon>Sphingomonas</taxon>
    </lineage>
</organism>